<accession>K0RMW3</accession>
<proteinExistence type="predicted"/>
<comment type="caution">
    <text evidence="1">The sequence shown here is derived from an EMBL/GenBank/DDBJ whole genome shotgun (WGS) entry which is preliminary data.</text>
</comment>
<name>K0RMW3_THAOC</name>
<dbReference type="AlphaFoldDB" id="K0RMW3"/>
<dbReference type="eggNOG" id="ENOG502SZY1">
    <property type="taxonomic scope" value="Eukaryota"/>
</dbReference>
<sequence length="525" mass="59909">MCNLDALGDSNPECEYITADRIRRAKAKHDRMRFQYEKKEIQKKLSNHLIDNAFMMEGVPLSSAVYGIFKMLPPELLHTTDEGYTHYMLKSLKKRLQDTSVAGVTSIVSTIELLHQKMHRNLGRNSERDIPPGSTRSGLLQDTLIGANERKGNLLRLLYITYTDTAIDQLEPVLEESGMAMEELQECLKLYLTMCEWFHANNPIEDVDAARTLIAEVIDQVHYLFPRGEGTLEWDLPKTHGLTKMQHYMQLFGSAMNFYGSTGEANHKVFVKDPGTNTQKRIGSFVTQSAERSYERTITVGAMGIIEKQERNKRRKLDPKQKPHFYAEGRYTIDVANDGTVKVGRQETKKRFVYVEAPEGLTETVIKFVRENGWTDGFDVAAYTCCKFQLDGRSETFRATTKYLDREWVDWCLVKFEDSTGDDATYPCQILGMVRFEDEAQTGGNSGLHFVVRSCEEPLAMEELDEDFVTKVKLGCGAVNYNVVPVESVAYPLLVFKNYGGQALEHFGALPKRRWHEYFAARIND</sequence>
<reference evidence="1 2" key="1">
    <citation type="journal article" date="2012" name="Genome Biol.">
        <title>Genome and low-iron response of an oceanic diatom adapted to chronic iron limitation.</title>
        <authorList>
            <person name="Lommer M."/>
            <person name="Specht M."/>
            <person name="Roy A.S."/>
            <person name="Kraemer L."/>
            <person name="Andreson R."/>
            <person name="Gutowska M.A."/>
            <person name="Wolf J."/>
            <person name="Bergner S.V."/>
            <person name="Schilhabel M.B."/>
            <person name="Klostermeier U.C."/>
            <person name="Beiko R.G."/>
            <person name="Rosenstiel P."/>
            <person name="Hippler M."/>
            <person name="Laroche J."/>
        </authorList>
    </citation>
    <scope>NUCLEOTIDE SEQUENCE [LARGE SCALE GENOMIC DNA]</scope>
    <source>
        <strain evidence="1 2">CCMP1005</strain>
    </source>
</reference>
<evidence type="ECO:0000313" key="2">
    <source>
        <dbReference type="Proteomes" id="UP000266841"/>
    </source>
</evidence>
<dbReference type="Proteomes" id="UP000266841">
    <property type="component" value="Unassembled WGS sequence"/>
</dbReference>
<evidence type="ECO:0000313" key="1">
    <source>
        <dbReference type="EMBL" id="EJK50211.1"/>
    </source>
</evidence>
<dbReference type="EMBL" id="AGNL01044116">
    <property type="protein sequence ID" value="EJK50211.1"/>
    <property type="molecule type" value="Genomic_DNA"/>
</dbReference>
<gene>
    <name evidence="1" type="ORF">THAOC_30847</name>
</gene>
<protein>
    <submittedName>
        <fullName evidence="1">Uncharacterized protein</fullName>
    </submittedName>
</protein>
<organism evidence="1 2">
    <name type="scientific">Thalassiosira oceanica</name>
    <name type="common">Marine diatom</name>
    <dbReference type="NCBI Taxonomy" id="159749"/>
    <lineage>
        <taxon>Eukaryota</taxon>
        <taxon>Sar</taxon>
        <taxon>Stramenopiles</taxon>
        <taxon>Ochrophyta</taxon>
        <taxon>Bacillariophyta</taxon>
        <taxon>Coscinodiscophyceae</taxon>
        <taxon>Thalassiosirophycidae</taxon>
        <taxon>Thalassiosirales</taxon>
        <taxon>Thalassiosiraceae</taxon>
        <taxon>Thalassiosira</taxon>
    </lineage>
</organism>
<keyword evidence="2" id="KW-1185">Reference proteome</keyword>